<reference evidence="1 2" key="1">
    <citation type="submission" date="2011-10" db="EMBL/GenBank/DDBJ databases">
        <title>Whole genome sequence of Selenomonas ruminantium subsp. lactilytica TAM6421.</title>
        <authorList>
            <person name="Oguchi A."/>
            <person name="Ankai A."/>
            <person name="Kaneko J."/>
            <person name="Yamada-Narita S."/>
            <person name="Fukui S."/>
            <person name="Takahashi M."/>
            <person name="Onodera T."/>
            <person name="Kojima S."/>
            <person name="Fushimi T."/>
            <person name="Abe N."/>
            <person name="Kamio Y."/>
            <person name="Yamazaki S."/>
            <person name="Fujita N."/>
        </authorList>
    </citation>
    <scope>NUCLEOTIDE SEQUENCE [LARGE SCALE GENOMIC DNA]</scope>
    <source>
        <strain evidence="2">NBRC 103574 / TAM6421</strain>
        <plasmid evidence="1 2">pSRC5</plasmid>
    </source>
</reference>
<name>I0GWS5_SELRL</name>
<keyword evidence="1" id="KW-0614">Plasmid</keyword>
<dbReference type="HOGENOM" id="CLU_1479044_0_0_9"/>
<dbReference type="AlphaFoldDB" id="I0GWS5"/>
<dbReference type="Proteomes" id="UP000007887">
    <property type="component" value="Plasmid pSRC5"/>
</dbReference>
<protein>
    <submittedName>
        <fullName evidence="1">Phage related protein</fullName>
    </submittedName>
</protein>
<proteinExistence type="predicted"/>
<gene>
    <name evidence="1" type="ordered locus">SELR_pSRC500380</name>
</gene>
<evidence type="ECO:0000313" key="2">
    <source>
        <dbReference type="Proteomes" id="UP000007887"/>
    </source>
</evidence>
<dbReference type="OrthoDB" id="1629754at2"/>
<accession>I0GWS5</accession>
<dbReference type="KEGG" id="sri:SELR_pSRC500380"/>
<evidence type="ECO:0000313" key="1">
    <source>
        <dbReference type="EMBL" id="BAL85212.1"/>
    </source>
</evidence>
<dbReference type="Pfam" id="PF10076">
    <property type="entry name" value="Phage_Mu_Gp48"/>
    <property type="match status" value="1"/>
</dbReference>
<dbReference type="InterPro" id="IPR018755">
    <property type="entry name" value="Phage_Mu_Gp48"/>
</dbReference>
<dbReference type="RefSeq" id="WP_014426230.1">
    <property type="nucleotide sequence ID" value="NC_017074.1"/>
</dbReference>
<dbReference type="EMBL" id="AP012301">
    <property type="protein sequence ID" value="BAL85212.1"/>
    <property type="molecule type" value="Genomic_DNA"/>
</dbReference>
<organism evidence="1 2">
    <name type="scientific">Selenomonas ruminantium subsp. lactilytica (strain NBRC 103574 / TAM6421)</name>
    <dbReference type="NCBI Taxonomy" id="927704"/>
    <lineage>
        <taxon>Bacteria</taxon>
        <taxon>Bacillati</taxon>
        <taxon>Bacillota</taxon>
        <taxon>Negativicutes</taxon>
        <taxon>Selenomonadales</taxon>
        <taxon>Selenomonadaceae</taxon>
        <taxon>Selenomonas</taxon>
    </lineage>
</organism>
<sequence length="198" mass="22849">MSKEQEIEETKLRKVHNLGAEFIRQGRVDISEYLPSFLQKDEEFKATCDAESFEHEKVLAGIKDVFNQLFVETATWGLTMYERILDLHPAPDATYEYRRAQILIHMQAAKVSTVEVMNAIVNTYGSGYIVEQSERYYFEVFCSCNDKAALKAMKEDILTYKPAHLGISIYLGYSWDGQITFDGTYSFDTTQKDWSDEV</sequence>
<dbReference type="PATRIC" id="fig|927704.6.peg.3555"/>
<geneLocation type="plasmid" evidence="1 2">
    <name>pSRC5</name>
</geneLocation>